<dbReference type="PANTHER" id="PTHR42912:SF95">
    <property type="entry name" value="METHYLTRANSFERASE TYPE 11 DOMAIN-CONTAINING PROTEIN"/>
    <property type="match status" value="1"/>
</dbReference>
<evidence type="ECO:0000313" key="3">
    <source>
        <dbReference type="Proteomes" id="UP000767327"/>
    </source>
</evidence>
<name>A0A971ID62_9BIFI</name>
<gene>
    <name evidence="2" type="ORF">GXW98_05310</name>
</gene>
<evidence type="ECO:0000259" key="1">
    <source>
        <dbReference type="Pfam" id="PF13649"/>
    </source>
</evidence>
<dbReference type="GO" id="GO:0032259">
    <property type="term" value="P:methylation"/>
    <property type="evidence" value="ECO:0007669"/>
    <property type="project" value="UniProtKB-KW"/>
</dbReference>
<sequence length="279" mass="30591">MTDHQHTSPVSQATTRYAGEELPFSERDSAHIPGHWLLARLGKRVLRPGGRELTRQMLSHAGIEGHKVVEFAPGLGSTAKEILQHTPASYVGVDEDRKAAAIVDNIVAGTGHAVTAKAQETGLPDDSADVVVGEAMLTMQSDKGKQSIIAEAARLLRPGGRYAIHELGLEPDNLDDETKTLIRKSLARAIKVNARPLTAAEWKALLESEGFEVDWIGSAPMALLDIRRNVADEGIVGVLRILRNLIRDKQARERVMTMKRAFTQYRQHMNGIAVVAHKR</sequence>
<comment type="caution">
    <text evidence="2">The sequence shown here is derived from an EMBL/GenBank/DDBJ whole genome shotgun (WGS) entry which is preliminary data.</text>
</comment>
<keyword evidence="2" id="KW-0489">Methyltransferase</keyword>
<dbReference type="InterPro" id="IPR041698">
    <property type="entry name" value="Methyltransf_25"/>
</dbReference>
<dbReference type="EMBL" id="JAAXZR010000019">
    <property type="protein sequence ID" value="NLT79687.1"/>
    <property type="molecule type" value="Genomic_DNA"/>
</dbReference>
<reference evidence="2" key="2">
    <citation type="submission" date="2020-01" db="EMBL/GenBank/DDBJ databases">
        <authorList>
            <person name="Campanaro S."/>
        </authorList>
    </citation>
    <scope>NUCLEOTIDE SEQUENCE</scope>
    <source>
        <strain evidence="2">AS01afH2WH_6</strain>
    </source>
</reference>
<organism evidence="2 3">
    <name type="scientific">Bifidobacterium crudilactis</name>
    <dbReference type="NCBI Taxonomy" id="327277"/>
    <lineage>
        <taxon>Bacteria</taxon>
        <taxon>Bacillati</taxon>
        <taxon>Actinomycetota</taxon>
        <taxon>Actinomycetes</taxon>
        <taxon>Bifidobacteriales</taxon>
        <taxon>Bifidobacteriaceae</taxon>
        <taxon>Bifidobacterium</taxon>
    </lineage>
</organism>
<dbReference type="Proteomes" id="UP000767327">
    <property type="component" value="Unassembled WGS sequence"/>
</dbReference>
<dbReference type="Gene3D" id="3.40.50.150">
    <property type="entry name" value="Vaccinia Virus protein VP39"/>
    <property type="match status" value="1"/>
</dbReference>
<evidence type="ECO:0000313" key="2">
    <source>
        <dbReference type="EMBL" id="NLT79687.1"/>
    </source>
</evidence>
<reference evidence="2" key="1">
    <citation type="journal article" date="2020" name="Biotechnol. Biofuels">
        <title>New insights from the biogas microbiome by comprehensive genome-resolved metagenomics of nearly 1600 species originating from multiple anaerobic digesters.</title>
        <authorList>
            <person name="Campanaro S."/>
            <person name="Treu L."/>
            <person name="Rodriguez-R L.M."/>
            <person name="Kovalovszki A."/>
            <person name="Ziels R.M."/>
            <person name="Maus I."/>
            <person name="Zhu X."/>
            <person name="Kougias P.G."/>
            <person name="Basile A."/>
            <person name="Luo G."/>
            <person name="Schluter A."/>
            <person name="Konstantinidis K.T."/>
            <person name="Angelidaki I."/>
        </authorList>
    </citation>
    <scope>NUCLEOTIDE SEQUENCE</scope>
    <source>
        <strain evidence="2">AS01afH2WH_6</strain>
    </source>
</reference>
<dbReference type="GO" id="GO:0008168">
    <property type="term" value="F:methyltransferase activity"/>
    <property type="evidence" value="ECO:0007669"/>
    <property type="project" value="UniProtKB-KW"/>
</dbReference>
<accession>A0A971ID62</accession>
<proteinExistence type="predicted"/>
<dbReference type="CDD" id="cd02440">
    <property type="entry name" value="AdoMet_MTases"/>
    <property type="match status" value="1"/>
</dbReference>
<protein>
    <submittedName>
        <fullName evidence="2">Methyltransferase domain-containing protein</fullName>
    </submittedName>
</protein>
<dbReference type="InterPro" id="IPR029063">
    <property type="entry name" value="SAM-dependent_MTases_sf"/>
</dbReference>
<dbReference type="SUPFAM" id="SSF53335">
    <property type="entry name" value="S-adenosyl-L-methionine-dependent methyltransferases"/>
    <property type="match status" value="1"/>
</dbReference>
<dbReference type="RefSeq" id="WP_273173614.1">
    <property type="nucleotide sequence ID" value="NZ_JAAXZR010000019.1"/>
</dbReference>
<dbReference type="Pfam" id="PF13649">
    <property type="entry name" value="Methyltransf_25"/>
    <property type="match status" value="1"/>
</dbReference>
<dbReference type="PANTHER" id="PTHR42912">
    <property type="entry name" value="METHYLTRANSFERASE"/>
    <property type="match status" value="1"/>
</dbReference>
<keyword evidence="2" id="KW-0808">Transferase</keyword>
<dbReference type="InterPro" id="IPR050508">
    <property type="entry name" value="Methyltransf_Superfamily"/>
</dbReference>
<dbReference type="AlphaFoldDB" id="A0A971ID62"/>
<feature type="domain" description="Methyltransferase" evidence="1">
    <location>
        <begin position="68"/>
        <end position="160"/>
    </location>
</feature>